<accession>A0A1I8FJ00</accession>
<keyword evidence="2" id="KW-1185">Reference proteome</keyword>
<feature type="region of interest" description="Disordered" evidence="1">
    <location>
        <begin position="37"/>
        <end position="71"/>
    </location>
</feature>
<evidence type="ECO:0000313" key="2">
    <source>
        <dbReference type="Proteomes" id="UP000095280"/>
    </source>
</evidence>
<dbReference type="WBParaSite" id="maker-unitig_36798-snap-gene-0.1-mRNA-1">
    <property type="protein sequence ID" value="maker-unitig_36798-snap-gene-0.1-mRNA-1"/>
    <property type="gene ID" value="maker-unitig_36798-snap-gene-0.1"/>
</dbReference>
<dbReference type="AlphaFoldDB" id="A0A1I8FJ00"/>
<evidence type="ECO:0000313" key="3">
    <source>
        <dbReference type="WBParaSite" id="maker-unitig_36798-snap-gene-0.1-mRNA-1"/>
    </source>
</evidence>
<organism evidence="2 3">
    <name type="scientific">Macrostomum lignano</name>
    <dbReference type="NCBI Taxonomy" id="282301"/>
    <lineage>
        <taxon>Eukaryota</taxon>
        <taxon>Metazoa</taxon>
        <taxon>Spiralia</taxon>
        <taxon>Lophotrochozoa</taxon>
        <taxon>Platyhelminthes</taxon>
        <taxon>Rhabditophora</taxon>
        <taxon>Macrostomorpha</taxon>
        <taxon>Macrostomida</taxon>
        <taxon>Macrostomidae</taxon>
        <taxon>Macrostomum</taxon>
    </lineage>
</organism>
<protein>
    <submittedName>
        <fullName evidence="3">Uncharacterized protein</fullName>
    </submittedName>
</protein>
<name>A0A1I8FJ00_9PLAT</name>
<dbReference type="Proteomes" id="UP000095280">
    <property type="component" value="Unplaced"/>
</dbReference>
<evidence type="ECO:0000256" key="1">
    <source>
        <dbReference type="SAM" id="MobiDB-lite"/>
    </source>
</evidence>
<reference evidence="3" key="1">
    <citation type="submission" date="2016-11" db="UniProtKB">
        <authorList>
            <consortium name="WormBaseParasite"/>
        </authorList>
    </citation>
    <scope>IDENTIFICATION</scope>
</reference>
<proteinExistence type="predicted"/>
<sequence>MLGVHVMLLQLFAHEPARYSRMFSRQGRRSAQLMQWRTNPGPRVPRATWEESPSADSRPRVSGDAAASAEAKPMVLRAAGVNKELEAVRSQLEEFLQGVPAREVDGR</sequence>